<dbReference type="InterPro" id="IPR050469">
    <property type="entry name" value="Diguanylate_Cyclase"/>
</dbReference>
<dbReference type="EMBL" id="CP061799">
    <property type="protein sequence ID" value="QTA81924.1"/>
    <property type="molecule type" value="Genomic_DNA"/>
</dbReference>
<dbReference type="SMART" id="SM00267">
    <property type="entry name" value="GGDEF"/>
    <property type="match status" value="1"/>
</dbReference>
<dbReference type="RefSeq" id="WP_207687903.1">
    <property type="nucleotide sequence ID" value="NZ_CP061799.1"/>
</dbReference>
<gene>
    <name evidence="3" type="ORF">dnl_42820</name>
</gene>
<feature type="domain" description="GGDEF" evidence="2">
    <location>
        <begin position="240"/>
        <end position="371"/>
    </location>
</feature>
<dbReference type="GO" id="GO:0052621">
    <property type="term" value="F:diguanylate cyclase activity"/>
    <property type="evidence" value="ECO:0007669"/>
    <property type="project" value="UniProtKB-EC"/>
</dbReference>
<organism evidence="3 4">
    <name type="scientific">Desulfonema limicola</name>
    <dbReference type="NCBI Taxonomy" id="45656"/>
    <lineage>
        <taxon>Bacteria</taxon>
        <taxon>Pseudomonadati</taxon>
        <taxon>Thermodesulfobacteriota</taxon>
        <taxon>Desulfobacteria</taxon>
        <taxon>Desulfobacterales</taxon>
        <taxon>Desulfococcaceae</taxon>
        <taxon>Desulfonema</taxon>
    </lineage>
</organism>
<dbReference type="NCBIfam" id="TIGR00254">
    <property type="entry name" value="GGDEF"/>
    <property type="match status" value="1"/>
</dbReference>
<keyword evidence="4" id="KW-1185">Reference proteome</keyword>
<dbReference type="PANTHER" id="PTHR45138">
    <property type="entry name" value="REGULATORY COMPONENTS OF SENSORY TRANSDUCTION SYSTEM"/>
    <property type="match status" value="1"/>
</dbReference>
<dbReference type="PANTHER" id="PTHR45138:SF6">
    <property type="entry name" value="DIGUANYLATE CYCLASE DGCN"/>
    <property type="match status" value="1"/>
</dbReference>
<dbReference type="SUPFAM" id="SSF55073">
    <property type="entry name" value="Nucleotide cyclase"/>
    <property type="match status" value="1"/>
</dbReference>
<dbReference type="SMART" id="SM00065">
    <property type="entry name" value="GAF"/>
    <property type="match status" value="1"/>
</dbReference>
<dbReference type="PROSITE" id="PS50887">
    <property type="entry name" value="GGDEF"/>
    <property type="match status" value="1"/>
</dbReference>
<protein>
    <recommendedName>
        <fullName evidence="1">diguanylate cyclase</fullName>
        <ecNumber evidence="1">2.7.7.65</ecNumber>
    </recommendedName>
</protein>
<dbReference type="InterPro" id="IPR000160">
    <property type="entry name" value="GGDEF_dom"/>
</dbReference>
<dbReference type="InterPro" id="IPR029016">
    <property type="entry name" value="GAF-like_dom_sf"/>
</dbReference>
<dbReference type="Gene3D" id="3.30.450.40">
    <property type="match status" value="1"/>
</dbReference>
<accession>A0A975BB10</accession>
<dbReference type="GO" id="GO:0005886">
    <property type="term" value="C:plasma membrane"/>
    <property type="evidence" value="ECO:0007669"/>
    <property type="project" value="TreeGrafter"/>
</dbReference>
<dbReference type="Gene3D" id="3.30.70.270">
    <property type="match status" value="1"/>
</dbReference>
<evidence type="ECO:0000313" key="3">
    <source>
        <dbReference type="EMBL" id="QTA81924.1"/>
    </source>
</evidence>
<evidence type="ECO:0000313" key="4">
    <source>
        <dbReference type="Proteomes" id="UP000663720"/>
    </source>
</evidence>
<evidence type="ECO:0000256" key="1">
    <source>
        <dbReference type="ARBA" id="ARBA00012528"/>
    </source>
</evidence>
<proteinExistence type="predicted"/>
<dbReference type="FunFam" id="3.30.70.270:FF:000001">
    <property type="entry name" value="Diguanylate cyclase domain protein"/>
    <property type="match status" value="1"/>
</dbReference>
<dbReference type="GO" id="GO:1902201">
    <property type="term" value="P:negative regulation of bacterial-type flagellum-dependent cell motility"/>
    <property type="evidence" value="ECO:0007669"/>
    <property type="project" value="TreeGrafter"/>
</dbReference>
<dbReference type="InterPro" id="IPR003018">
    <property type="entry name" value="GAF"/>
</dbReference>
<reference evidence="3" key="1">
    <citation type="journal article" date="2021" name="Microb. Physiol.">
        <title>Proteogenomic Insights into the Physiology of Marine, Sulfate-Reducing, Filamentous Desulfonema limicola and Desulfonema magnum.</title>
        <authorList>
            <person name="Schnaars V."/>
            <person name="Wohlbrand L."/>
            <person name="Scheve S."/>
            <person name="Hinrichs C."/>
            <person name="Reinhardt R."/>
            <person name="Rabus R."/>
        </authorList>
    </citation>
    <scope>NUCLEOTIDE SEQUENCE</scope>
    <source>
        <strain evidence="3">5ac10</strain>
    </source>
</reference>
<dbReference type="KEGG" id="dli:dnl_42820"/>
<dbReference type="InterPro" id="IPR029787">
    <property type="entry name" value="Nucleotide_cyclase"/>
</dbReference>
<dbReference type="EC" id="2.7.7.65" evidence="1"/>
<evidence type="ECO:0000259" key="2">
    <source>
        <dbReference type="PROSITE" id="PS50887"/>
    </source>
</evidence>
<dbReference type="Pfam" id="PF01590">
    <property type="entry name" value="GAF"/>
    <property type="match status" value="1"/>
</dbReference>
<dbReference type="SUPFAM" id="SSF55781">
    <property type="entry name" value="GAF domain-like"/>
    <property type="match status" value="1"/>
</dbReference>
<dbReference type="Pfam" id="PF00990">
    <property type="entry name" value="GGDEF"/>
    <property type="match status" value="1"/>
</dbReference>
<dbReference type="GO" id="GO:0043709">
    <property type="term" value="P:cell adhesion involved in single-species biofilm formation"/>
    <property type="evidence" value="ECO:0007669"/>
    <property type="project" value="TreeGrafter"/>
</dbReference>
<sequence length="391" mass="44140">MNLQRKCMGIPLIETYLDPASESSDVFCNIGRVLTSSLDPEEVIKRVMYIIGDFFSPCNWSLLLMEQETGRLRFEIVMGVDSAKLKGVYIEKGEGIVGWVCMHGKPVLVEDVQNDPRFSSRFDNILKFSTKSIICVPLLNGKNKVVGAIELINKIVPPSVKSVSGLEAKEISPSKATFTKMDMKILSAIGAFTGIAAENAFLHQKIKELAMIDSLTGINNRHFFDEILQREIERVIRYNYTICVLMIDLDDFKSINDNFGHLTGDRVLRSIADILRLSIRESDFLARFGGDEFVILMPYAGETEGFKLANRIQQLVMKWNGKESVHGPKIGISIGVYEADRENVNNVLSGADQELYKCKSLRKKPEDLTSDEQMKRYLWYSLSSKVKINNE</sequence>
<dbReference type="AlphaFoldDB" id="A0A975BB10"/>
<dbReference type="CDD" id="cd01949">
    <property type="entry name" value="GGDEF"/>
    <property type="match status" value="1"/>
</dbReference>
<dbReference type="InterPro" id="IPR043128">
    <property type="entry name" value="Rev_trsase/Diguanyl_cyclase"/>
</dbReference>
<dbReference type="Proteomes" id="UP000663720">
    <property type="component" value="Chromosome"/>
</dbReference>
<name>A0A975BB10_9BACT</name>